<organism evidence="1 2">
    <name type="scientific">Acorus calamus</name>
    <name type="common">Sweet flag</name>
    <dbReference type="NCBI Taxonomy" id="4465"/>
    <lineage>
        <taxon>Eukaryota</taxon>
        <taxon>Viridiplantae</taxon>
        <taxon>Streptophyta</taxon>
        <taxon>Embryophyta</taxon>
        <taxon>Tracheophyta</taxon>
        <taxon>Spermatophyta</taxon>
        <taxon>Magnoliopsida</taxon>
        <taxon>Liliopsida</taxon>
        <taxon>Acoraceae</taxon>
        <taxon>Acorus</taxon>
    </lineage>
</organism>
<sequence length="53" mass="5847">MSNKSIIKETKALYKYVKINKTLGLNKASHAKYGIPNMAKVITLESPPMSSAH</sequence>
<reference evidence="1" key="2">
    <citation type="submission" date="2023-06" db="EMBL/GenBank/DDBJ databases">
        <authorList>
            <person name="Ma L."/>
            <person name="Liu K.-W."/>
            <person name="Li Z."/>
            <person name="Hsiao Y.-Y."/>
            <person name="Qi Y."/>
            <person name="Fu T."/>
            <person name="Tang G."/>
            <person name="Zhang D."/>
            <person name="Sun W.-H."/>
            <person name="Liu D.-K."/>
            <person name="Li Y."/>
            <person name="Chen G.-Z."/>
            <person name="Liu X.-D."/>
            <person name="Liao X.-Y."/>
            <person name="Jiang Y.-T."/>
            <person name="Yu X."/>
            <person name="Hao Y."/>
            <person name="Huang J."/>
            <person name="Zhao X.-W."/>
            <person name="Ke S."/>
            <person name="Chen Y.-Y."/>
            <person name="Wu W.-L."/>
            <person name="Hsu J.-L."/>
            <person name="Lin Y.-F."/>
            <person name="Huang M.-D."/>
            <person name="Li C.-Y."/>
            <person name="Huang L."/>
            <person name="Wang Z.-W."/>
            <person name="Zhao X."/>
            <person name="Zhong W.-Y."/>
            <person name="Peng D.-H."/>
            <person name="Ahmad S."/>
            <person name="Lan S."/>
            <person name="Zhang J.-S."/>
            <person name="Tsai W.-C."/>
            <person name="Van De Peer Y."/>
            <person name="Liu Z.-J."/>
        </authorList>
    </citation>
    <scope>NUCLEOTIDE SEQUENCE</scope>
    <source>
        <strain evidence="1">CP</strain>
        <tissue evidence="1">Leaves</tissue>
    </source>
</reference>
<reference evidence="1" key="1">
    <citation type="journal article" date="2023" name="Nat. Commun.">
        <title>Diploid and tetraploid genomes of Acorus and the evolution of monocots.</title>
        <authorList>
            <person name="Ma L."/>
            <person name="Liu K.W."/>
            <person name="Li Z."/>
            <person name="Hsiao Y.Y."/>
            <person name="Qi Y."/>
            <person name="Fu T."/>
            <person name="Tang G.D."/>
            <person name="Zhang D."/>
            <person name="Sun W.H."/>
            <person name="Liu D.K."/>
            <person name="Li Y."/>
            <person name="Chen G.Z."/>
            <person name="Liu X.D."/>
            <person name="Liao X.Y."/>
            <person name="Jiang Y.T."/>
            <person name="Yu X."/>
            <person name="Hao Y."/>
            <person name="Huang J."/>
            <person name="Zhao X.W."/>
            <person name="Ke S."/>
            <person name="Chen Y.Y."/>
            <person name="Wu W.L."/>
            <person name="Hsu J.L."/>
            <person name="Lin Y.F."/>
            <person name="Huang M.D."/>
            <person name="Li C.Y."/>
            <person name="Huang L."/>
            <person name="Wang Z.W."/>
            <person name="Zhao X."/>
            <person name="Zhong W.Y."/>
            <person name="Peng D.H."/>
            <person name="Ahmad S."/>
            <person name="Lan S."/>
            <person name="Zhang J.S."/>
            <person name="Tsai W.C."/>
            <person name="Van de Peer Y."/>
            <person name="Liu Z.J."/>
        </authorList>
    </citation>
    <scope>NUCLEOTIDE SEQUENCE</scope>
    <source>
        <strain evidence="1">CP</strain>
    </source>
</reference>
<dbReference type="AlphaFoldDB" id="A0AAV9DNF5"/>
<name>A0AAV9DNF5_ACOCL</name>
<comment type="caution">
    <text evidence="1">The sequence shown here is derived from an EMBL/GenBank/DDBJ whole genome shotgun (WGS) entry which is preliminary data.</text>
</comment>
<keyword evidence="2" id="KW-1185">Reference proteome</keyword>
<accession>A0AAV9DNF5</accession>
<dbReference type="Proteomes" id="UP001180020">
    <property type="component" value="Unassembled WGS sequence"/>
</dbReference>
<protein>
    <submittedName>
        <fullName evidence="1">Uncharacterized protein</fullName>
    </submittedName>
</protein>
<evidence type="ECO:0000313" key="2">
    <source>
        <dbReference type="Proteomes" id="UP001180020"/>
    </source>
</evidence>
<gene>
    <name evidence="1" type="ORF">QJS10_CPB12g00952</name>
</gene>
<proteinExistence type="predicted"/>
<dbReference type="EMBL" id="JAUJYO010000012">
    <property type="protein sequence ID" value="KAK1302650.1"/>
    <property type="molecule type" value="Genomic_DNA"/>
</dbReference>
<evidence type="ECO:0000313" key="1">
    <source>
        <dbReference type="EMBL" id="KAK1302650.1"/>
    </source>
</evidence>